<proteinExistence type="predicted"/>
<feature type="chain" id="PRO_5040389145" description="DUF8040 domain-containing protein" evidence="1">
    <location>
        <begin position="21"/>
        <end position="187"/>
    </location>
</feature>
<comment type="caution">
    <text evidence="3">The sequence shown here is derived from an EMBL/GenBank/DDBJ whole genome shotgun (WGS) entry which is preliminary data.</text>
</comment>
<feature type="domain" description="DUF8040" evidence="2">
    <location>
        <begin position="18"/>
        <end position="96"/>
    </location>
</feature>
<dbReference type="EMBL" id="NBSK02000002">
    <property type="protein sequence ID" value="KAJ0223517.1"/>
    <property type="molecule type" value="Genomic_DNA"/>
</dbReference>
<reference evidence="3 4" key="1">
    <citation type="journal article" date="2017" name="Nat. Commun.">
        <title>Genome assembly with in vitro proximity ligation data and whole-genome triplication in lettuce.</title>
        <authorList>
            <person name="Reyes-Chin-Wo S."/>
            <person name="Wang Z."/>
            <person name="Yang X."/>
            <person name="Kozik A."/>
            <person name="Arikit S."/>
            <person name="Song C."/>
            <person name="Xia L."/>
            <person name="Froenicke L."/>
            <person name="Lavelle D.O."/>
            <person name="Truco M.J."/>
            <person name="Xia R."/>
            <person name="Zhu S."/>
            <person name="Xu C."/>
            <person name="Xu H."/>
            <person name="Xu X."/>
            <person name="Cox K."/>
            <person name="Korf I."/>
            <person name="Meyers B.C."/>
            <person name="Michelmore R.W."/>
        </authorList>
    </citation>
    <scope>NUCLEOTIDE SEQUENCE [LARGE SCALE GENOMIC DNA]</scope>
    <source>
        <strain evidence="4">cv. Salinas</strain>
        <tissue evidence="3">Seedlings</tissue>
    </source>
</reference>
<dbReference type="PANTHER" id="PTHR22930:SF293">
    <property type="entry name" value="PROTEIN ALP1-LIKE"/>
    <property type="match status" value="1"/>
</dbReference>
<dbReference type="Proteomes" id="UP000235145">
    <property type="component" value="Unassembled WGS sequence"/>
</dbReference>
<keyword evidence="4" id="KW-1185">Reference proteome</keyword>
<organism evidence="3 4">
    <name type="scientific">Lactuca sativa</name>
    <name type="common">Garden lettuce</name>
    <dbReference type="NCBI Taxonomy" id="4236"/>
    <lineage>
        <taxon>Eukaryota</taxon>
        <taxon>Viridiplantae</taxon>
        <taxon>Streptophyta</taxon>
        <taxon>Embryophyta</taxon>
        <taxon>Tracheophyta</taxon>
        <taxon>Spermatophyta</taxon>
        <taxon>Magnoliopsida</taxon>
        <taxon>eudicotyledons</taxon>
        <taxon>Gunneridae</taxon>
        <taxon>Pentapetalae</taxon>
        <taxon>asterids</taxon>
        <taxon>campanulids</taxon>
        <taxon>Asterales</taxon>
        <taxon>Asteraceae</taxon>
        <taxon>Cichorioideae</taxon>
        <taxon>Cichorieae</taxon>
        <taxon>Lactucinae</taxon>
        <taxon>Lactuca</taxon>
    </lineage>
</organism>
<dbReference type="Pfam" id="PF26138">
    <property type="entry name" value="DUF8040"/>
    <property type="match status" value="1"/>
</dbReference>
<evidence type="ECO:0000259" key="2">
    <source>
        <dbReference type="Pfam" id="PF26138"/>
    </source>
</evidence>
<evidence type="ECO:0000256" key="1">
    <source>
        <dbReference type="SAM" id="SignalP"/>
    </source>
</evidence>
<gene>
    <name evidence="3" type="ORF">LSAT_V11C200064080</name>
</gene>
<sequence length="187" mass="21704">MVLHIVVILLIIMISSNINRHPILHKIVYECDTMSISQIKISRACFKKLCHMLETFGGLKRSGNMDIDEQVAMFLHILAHNVKNCVIIRHFYSSRKRLVDILVEFIMQLYDCKPELVPNNSTDQRLKWFKNCFGALDGTYIKCPVLIEEKAISRTRKNDIAKNILALFRRYAIYLRVTWMGGVGCGW</sequence>
<name>A0A9R1XX24_LACSA</name>
<feature type="signal peptide" evidence="1">
    <location>
        <begin position="1"/>
        <end position="20"/>
    </location>
</feature>
<keyword evidence="1" id="KW-0732">Signal</keyword>
<protein>
    <recommendedName>
        <fullName evidence="2">DUF8040 domain-containing protein</fullName>
    </recommendedName>
</protein>
<accession>A0A9R1XX24</accession>
<dbReference type="InterPro" id="IPR045249">
    <property type="entry name" value="HARBI1-like"/>
</dbReference>
<dbReference type="AlphaFoldDB" id="A0A9R1XX24"/>
<dbReference type="PANTHER" id="PTHR22930">
    <property type="match status" value="1"/>
</dbReference>
<dbReference type="InterPro" id="IPR058353">
    <property type="entry name" value="DUF8040"/>
</dbReference>
<evidence type="ECO:0000313" key="3">
    <source>
        <dbReference type="EMBL" id="KAJ0223517.1"/>
    </source>
</evidence>
<evidence type="ECO:0000313" key="4">
    <source>
        <dbReference type="Proteomes" id="UP000235145"/>
    </source>
</evidence>